<dbReference type="AlphaFoldDB" id="A0A1H0ZR44"/>
<keyword evidence="2" id="KW-1185">Reference proteome</keyword>
<proteinExistence type="predicted"/>
<evidence type="ECO:0000313" key="1">
    <source>
        <dbReference type="EMBL" id="SDQ29496.1"/>
    </source>
</evidence>
<evidence type="ECO:0008006" key="3">
    <source>
        <dbReference type="Google" id="ProtNLM"/>
    </source>
</evidence>
<organism evidence="1 2">
    <name type="scientific">Chryseobacterium soldanellicola</name>
    <dbReference type="NCBI Taxonomy" id="311333"/>
    <lineage>
        <taxon>Bacteria</taxon>
        <taxon>Pseudomonadati</taxon>
        <taxon>Bacteroidota</taxon>
        <taxon>Flavobacteriia</taxon>
        <taxon>Flavobacteriales</taxon>
        <taxon>Weeksellaceae</taxon>
        <taxon>Chryseobacterium group</taxon>
        <taxon>Chryseobacterium</taxon>
    </lineage>
</organism>
<dbReference type="InterPro" id="IPR058074">
    <property type="entry name" value="Bacteriocin-like"/>
</dbReference>
<name>A0A1H0ZR44_9FLAO</name>
<accession>A0A1H0ZR44</accession>
<protein>
    <recommendedName>
        <fullName evidence="3">Bacteriocin-type signal sequence-containing protein</fullName>
    </recommendedName>
</protein>
<dbReference type="Proteomes" id="UP000199627">
    <property type="component" value="Unassembled WGS sequence"/>
</dbReference>
<reference evidence="2" key="1">
    <citation type="submission" date="2016-10" db="EMBL/GenBank/DDBJ databases">
        <authorList>
            <person name="Varghese N."/>
            <person name="Submissions S."/>
        </authorList>
    </citation>
    <scope>NUCLEOTIDE SEQUENCE [LARGE SCALE GENOMIC DNA]</scope>
    <source>
        <strain evidence="2">DSM 17072</strain>
    </source>
</reference>
<dbReference type="EMBL" id="FNKL01000002">
    <property type="protein sequence ID" value="SDQ29496.1"/>
    <property type="molecule type" value="Genomic_DNA"/>
</dbReference>
<dbReference type="STRING" id="311333.SAMN05421664_1017"/>
<evidence type="ECO:0000313" key="2">
    <source>
        <dbReference type="Proteomes" id="UP000199627"/>
    </source>
</evidence>
<gene>
    <name evidence="1" type="ORF">SAMN05421664_1017</name>
</gene>
<dbReference type="RefSeq" id="WP_170828433.1">
    <property type="nucleotide sequence ID" value="NZ_FNKL01000002.1"/>
</dbReference>
<sequence>MKNLKKLSKKDMKSIQGSIPECLAGYYWCNITKKCIPVGTTCGILED</sequence>
<dbReference type="NCBIfam" id="NF047798">
    <property type="entry name" value="leader_Chryseo"/>
    <property type="match status" value="1"/>
</dbReference>